<dbReference type="GeneID" id="85331125"/>
<name>A0AA40B2Z5_9PEZI</name>
<dbReference type="Proteomes" id="UP001172101">
    <property type="component" value="Unassembled WGS sequence"/>
</dbReference>
<dbReference type="RefSeq" id="XP_060299588.1">
    <property type="nucleotide sequence ID" value="XM_060447855.1"/>
</dbReference>
<evidence type="ECO:0000313" key="2">
    <source>
        <dbReference type="Proteomes" id="UP001172101"/>
    </source>
</evidence>
<organism evidence="1 2">
    <name type="scientific">Lasiosphaeria miniovina</name>
    <dbReference type="NCBI Taxonomy" id="1954250"/>
    <lineage>
        <taxon>Eukaryota</taxon>
        <taxon>Fungi</taxon>
        <taxon>Dikarya</taxon>
        <taxon>Ascomycota</taxon>
        <taxon>Pezizomycotina</taxon>
        <taxon>Sordariomycetes</taxon>
        <taxon>Sordariomycetidae</taxon>
        <taxon>Sordariales</taxon>
        <taxon>Lasiosphaeriaceae</taxon>
        <taxon>Lasiosphaeria</taxon>
    </lineage>
</organism>
<keyword evidence="2" id="KW-1185">Reference proteome</keyword>
<protein>
    <submittedName>
        <fullName evidence="1">Uncharacterized protein</fullName>
    </submittedName>
</protein>
<sequence>MTKAIAEWMAEAALPAVPEAITLVIDGNPAPDVSSDIFRGLVQADAAWQTAIDRAFPPSRVSPLDFLLKATVKPYQCKGFPELLKAVCNGDPSSCIRCKFDPGEPWDDGQIDEIIKANPSDSDDPFEWADVWRPARGRVGFKPPTPLPPYCKMLDELPTTEN</sequence>
<dbReference type="AlphaFoldDB" id="A0AA40B2Z5"/>
<gene>
    <name evidence="1" type="ORF">B0T26DRAFT_868184</name>
</gene>
<dbReference type="EMBL" id="JAUIRO010000002">
    <property type="protein sequence ID" value="KAK0726732.1"/>
    <property type="molecule type" value="Genomic_DNA"/>
</dbReference>
<proteinExistence type="predicted"/>
<evidence type="ECO:0000313" key="1">
    <source>
        <dbReference type="EMBL" id="KAK0726732.1"/>
    </source>
</evidence>
<accession>A0AA40B2Z5</accession>
<comment type="caution">
    <text evidence="1">The sequence shown here is derived from an EMBL/GenBank/DDBJ whole genome shotgun (WGS) entry which is preliminary data.</text>
</comment>
<reference evidence="1" key="1">
    <citation type="submission" date="2023-06" db="EMBL/GenBank/DDBJ databases">
        <title>Genome-scale phylogeny and comparative genomics of the fungal order Sordariales.</title>
        <authorList>
            <consortium name="Lawrence Berkeley National Laboratory"/>
            <person name="Hensen N."/>
            <person name="Bonometti L."/>
            <person name="Westerberg I."/>
            <person name="Brannstrom I.O."/>
            <person name="Guillou S."/>
            <person name="Cros-Aarteil S."/>
            <person name="Calhoun S."/>
            <person name="Haridas S."/>
            <person name="Kuo A."/>
            <person name="Mondo S."/>
            <person name="Pangilinan J."/>
            <person name="Riley R."/>
            <person name="LaButti K."/>
            <person name="Andreopoulos B."/>
            <person name="Lipzen A."/>
            <person name="Chen C."/>
            <person name="Yanf M."/>
            <person name="Daum C."/>
            <person name="Ng V."/>
            <person name="Clum A."/>
            <person name="Steindorff A."/>
            <person name="Ohm R."/>
            <person name="Martin F."/>
            <person name="Silar P."/>
            <person name="Natvig D."/>
            <person name="Lalanne C."/>
            <person name="Gautier V."/>
            <person name="Ament-velasquez S.L."/>
            <person name="Kruys A."/>
            <person name="Hutchinson M.I."/>
            <person name="Powell A.J."/>
            <person name="Barry K."/>
            <person name="Miller A.N."/>
            <person name="Grigoriev I.V."/>
            <person name="Debuchy R."/>
            <person name="Gladieux P."/>
            <person name="Thoren M.H."/>
            <person name="Johannesson H."/>
        </authorList>
    </citation>
    <scope>NUCLEOTIDE SEQUENCE</scope>
    <source>
        <strain evidence="1">SMH2392-1A</strain>
    </source>
</reference>